<dbReference type="InterPro" id="IPR020546">
    <property type="entry name" value="ATP_synth_F1_dsu/esu_N"/>
</dbReference>
<dbReference type="GO" id="GO:0005743">
    <property type="term" value="C:mitochondrial inner membrane"/>
    <property type="evidence" value="ECO:0007669"/>
    <property type="project" value="UniProtKB-SubCell"/>
</dbReference>
<accession>A0A818JMA5</accession>
<protein>
    <recommendedName>
        <fullName evidence="15">F-ATPase delta subunit</fullName>
    </recommendedName>
</protein>
<dbReference type="HAMAP" id="MF_00530">
    <property type="entry name" value="ATP_synth_epsil_bac"/>
    <property type="match status" value="1"/>
</dbReference>
<name>A0A818JMA5_9BILA</name>
<dbReference type="Gene3D" id="1.20.5.440">
    <property type="entry name" value="ATP synthase delta/epsilon subunit, C-terminal domain"/>
    <property type="match status" value="1"/>
</dbReference>
<comment type="subcellular location">
    <subcellularLocation>
        <location evidence="1">Mitochondrion inner membrane</location>
    </subcellularLocation>
</comment>
<keyword evidence="11" id="KW-0496">Mitochondrion</keyword>
<keyword evidence="8" id="KW-0809">Transit peptide</keyword>
<reference evidence="19" key="1">
    <citation type="submission" date="2021-02" db="EMBL/GenBank/DDBJ databases">
        <authorList>
            <person name="Nowell W R."/>
        </authorList>
    </citation>
    <scope>NUCLEOTIDE SEQUENCE</scope>
</reference>
<dbReference type="InterPro" id="IPR023184">
    <property type="entry name" value="Ubol_cytC_Rdtase_hinge_dom"/>
</dbReference>
<keyword evidence="9" id="KW-0249">Electron transport</keyword>
<dbReference type="InterPro" id="IPR036811">
    <property type="entry name" value="Ubol_cytC_Rdtase_hinge_dom_sf"/>
</dbReference>
<dbReference type="Gene3D" id="2.60.15.10">
    <property type="entry name" value="F0F1 ATP synthase delta/epsilon subunit, N-terminal"/>
    <property type="match status" value="1"/>
</dbReference>
<evidence type="ECO:0000313" key="20">
    <source>
        <dbReference type="Proteomes" id="UP000663836"/>
    </source>
</evidence>
<dbReference type="PANTHER" id="PTHR13822">
    <property type="entry name" value="ATP SYNTHASE DELTA/EPSILON CHAIN"/>
    <property type="match status" value="1"/>
</dbReference>
<comment type="caution">
    <text evidence="19">The sequence shown here is derived from an EMBL/GenBank/DDBJ whole genome shotgun (WGS) entry which is preliminary data.</text>
</comment>
<evidence type="ECO:0000256" key="11">
    <source>
        <dbReference type="ARBA" id="ARBA00023128"/>
    </source>
</evidence>
<gene>
    <name evidence="19" type="ORF">JBS370_LOCUS899</name>
</gene>
<evidence type="ECO:0000256" key="9">
    <source>
        <dbReference type="ARBA" id="ARBA00022982"/>
    </source>
</evidence>
<evidence type="ECO:0000256" key="8">
    <source>
        <dbReference type="ARBA" id="ARBA00022946"/>
    </source>
</evidence>
<keyword evidence="5" id="KW-0679">Respiratory chain</keyword>
<evidence type="ECO:0000256" key="7">
    <source>
        <dbReference type="ARBA" id="ARBA00022792"/>
    </source>
</evidence>
<feature type="domain" description="ATP synthase F1 complex delta/epsilon subunit N-terminal" evidence="18">
    <location>
        <begin position="125"/>
        <end position="204"/>
    </location>
</feature>
<organism evidence="19 20">
    <name type="scientific">Rotaria sordida</name>
    <dbReference type="NCBI Taxonomy" id="392033"/>
    <lineage>
        <taxon>Eukaryota</taxon>
        <taxon>Metazoa</taxon>
        <taxon>Spiralia</taxon>
        <taxon>Gnathifera</taxon>
        <taxon>Rotifera</taxon>
        <taxon>Eurotatoria</taxon>
        <taxon>Bdelloidea</taxon>
        <taxon>Philodinida</taxon>
        <taxon>Philodinidae</taxon>
        <taxon>Rotaria</taxon>
    </lineage>
</organism>
<evidence type="ECO:0000256" key="10">
    <source>
        <dbReference type="ARBA" id="ARBA00023065"/>
    </source>
</evidence>
<evidence type="ECO:0000256" key="12">
    <source>
        <dbReference type="ARBA" id="ARBA00023136"/>
    </source>
</evidence>
<dbReference type="NCBIfam" id="TIGR01216">
    <property type="entry name" value="ATP_synt_epsi"/>
    <property type="match status" value="1"/>
</dbReference>
<keyword evidence="14" id="KW-0066">ATP synthesis</keyword>
<keyword evidence="6" id="KW-0375">Hydrogen ion transport</keyword>
<keyword evidence="13" id="KW-0139">CF(1)</keyword>
<dbReference type="FunFam" id="2.60.15.10:FF:000004">
    <property type="entry name" value="ATP synthase subunit delta, mitochondrial"/>
    <property type="match status" value="1"/>
</dbReference>
<dbReference type="GO" id="GO:0045259">
    <property type="term" value="C:proton-transporting ATP synthase complex"/>
    <property type="evidence" value="ECO:0007669"/>
    <property type="project" value="UniProtKB-KW"/>
</dbReference>
<evidence type="ECO:0000256" key="2">
    <source>
        <dbReference type="ARBA" id="ARBA00005712"/>
    </source>
</evidence>
<keyword evidence="10" id="KW-0406">Ion transport</keyword>
<keyword evidence="7" id="KW-0999">Mitochondrion inner membrane</keyword>
<evidence type="ECO:0000256" key="3">
    <source>
        <dbReference type="ARBA" id="ARBA00006498"/>
    </source>
</evidence>
<dbReference type="Gene3D" id="1.10.287.20">
    <property type="entry name" value="Ubiquinol-cytochrome C reductase hinge domain"/>
    <property type="match status" value="1"/>
</dbReference>
<evidence type="ECO:0000256" key="13">
    <source>
        <dbReference type="ARBA" id="ARBA00023196"/>
    </source>
</evidence>
<dbReference type="SUPFAM" id="SSF51344">
    <property type="entry name" value="Epsilon subunit of F1F0-ATP synthase N-terminal domain"/>
    <property type="match status" value="1"/>
</dbReference>
<feature type="coiled-coil region" evidence="16">
    <location>
        <begin position="219"/>
        <end position="248"/>
    </location>
</feature>
<evidence type="ECO:0000259" key="17">
    <source>
        <dbReference type="Pfam" id="PF02320"/>
    </source>
</evidence>
<comment type="similarity">
    <text evidence="3">Belongs to the UQCRH/QCR6 family.</text>
</comment>
<keyword evidence="4" id="KW-0813">Transport</keyword>
<dbReference type="Pfam" id="PF02823">
    <property type="entry name" value="ATP-synt_DE_N"/>
    <property type="match status" value="1"/>
</dbReference>
<dbReference type="EMBL" id="CAJOBD010000027">
    <property type="protein sequence ID" value="CAF3541886.1"/>
    <property type="molecule type" value="Genomic_DNA"/>
</dbReference>
<dbReference type="InterPro" id="IPR001469">
    <property type="entry name" value="ATP_synth_F1_dsu/esu"/>
</dbReference>
<evidence type="ECO:0000256" key="6">
    <source>
        <dbReference type="ARBA" id="ARBA00022781"/>
    </source>
</evidence>
<evidence type="ECO:0000256" key="14">
    <source>
        <dbReference type="ARBA" id="ARBA00023310"/>
    </source>
</evidence>
<proteinExistence type="inferred from homology"/>
<dbReference type="Pfam" id="PF02320">
    <property type="entry name" value="UCR_hinge"/>
    <property type="match status" value="1"/>
</dbReference>
<dbReference type="PANTHER" id="PTHR13822:SF7">
    <property type="entry name" value="ATP SYNTHASE SUBUNIT DELTA, MITOCHONDRIAL"/>
    <property type="match status" value="1"/>
</dbReference>
<keyword evidence="12" id="KW-0472">Membrane</keyword>
<evidence type="ECO:0000256" key="1">
    <source>
        <dbReference type="ARBA" id="ARBA00004273"/>
    </source>
</evidence>
<feature type="domain" description="Ubiquinol-cytochrome C reductase hinge" evidence="17">
    <location>
        <begin position="26"/>
        <end position="82"/>
    </location>
</feature>
<dbReference type="CDD" id="cd12152">
    <property type="entry name" value="F1-ATPase_delta"/>
    <property type="match status" value="1"/>
</dbReference>
<evidence type="ECO:0000256" key="16">
    <source>
        <dbReference type="SAM" id="Coils"/>
    </source>
</evidence>
<keyword evidence="16" id="KW-0175">Coiled coil</keyword>
<evidence type="ECO:0000256" key="5">
    <source>
        <dbReference type="ARBA" id="ARBA00022660"/>
    </source>
</evidence>
<dbReference type="AlphaFoldDB" id="A0A818JMA5"/>
<dbReference type="SUPFAM" id="SSF81531">
    <property type="entry name" value="Non-heme 11 kDa protein of cytochrome bc1 complex (Ubiquinol-cytochrome c reductase)"/>
    <property type="match status" value="1"/>
</dbReference>
<evidence type="ECO:0000256" key="4">
    <source>
        <dbReference type="ARBA" id="ARBA00022448"/>
    </source>
</evidence>
<comment type="similarity">
    <text evidence="2">Belongs to the ATPase epsilon chain family.</text>
</comment>
<evidence type="ECO:0000259" key="18">
    <source>
        <dbReference type="Pfam" id="PF02823"/>
    </source>
</evidence>
<sequence length="257" mass="27900">MGISGHKHHFNDSHIEKEMKGIGDTDPLTKLKELCSDDHGCEKYKHRLQACTDRVNSKSYTKETCNEELLDFLHCVDECMAMAATRFLIRTATASRNPVFRLMSARTQATSAAPASGSAADMLFTFASPSEVFYTQAKNVRQIDVPTMSGNMGILAHHVPILGVLKPGVVSVFELDGNTKRFFVSSGSIAVHPDSTVQLLAEEATAIENIDSKAAHDALSEAQRRLGAAKDEKQKAEAQIEIDCAEAAVKAASGVYQ</sequence>
<dbReference type="InterPro" id="IPR036771">
    <property type="entry name" value="ATPsynth_dsu/esu_N"/>
</dbReference>
<evidence type="ECO:0000313" key="19">
    <source>
        <dbReference type="EMBL" id="CAF3541886.1"/>
    </source>
</evidence>
<evidence type="ECO:0000256" key="15">
    <source>
        <dbReference type="ARBA" id="ARBA00031669"/>
    </source>
</evidence>
<dbReference type="GO" id="GO:0046933">
    <property type="term" value="F:proton-transporting ATP synthase activity, rotational mechanism"/>
    <property type="evidence" value="ECO:0007669"/>
    <property type="project" value="InterPro"/>
</dbReference>
<dbReference type="Proteomes" id="UP000663836">
    <property type="component" value="Unassembled WGS sequence"/>
</dbReference>